<dbReference type="SMR" id="A0A246RZX8"/>
<proteinExistence type="predicted"/>
<dbReference type="InterPro" id="IPR004045">
    <property type="entry name" value="Glutathione_S-Trfase_N"/>
</dbReference>
<dbReference type="RefSeq" id="WP_088700156.1">
    <property type="nucleotide sequence ID" value="NZ_JPUA01000028.1"/>
</dbReference>
<keyword evidence="3" id="KW-1185">Reference proteome</keyword>
<dbReference type="Proteomes" id="UP000197334">
    <property type="component" value="Unassembled WGS sequence"/>
</dbReference>
<dbReference type="Pfam" id="PF13410">
    <property type="entry name" value="GST_C_2"/>
    <property type="match status" value="1"/>
</dbReference>
<feature type="domain" description="GST N-terminal" evidence="1">
    <location>
        <begin position="1"/>
        <end position="80"/>
    </location>
</feature>
<dbReference type="Gene3D" id="3.40.30.10">
    <property type="entry name" value="Glutaredoxin"/>
    <property type="match status" value="1"/>
</dbReference>
<gene>
    <name evidence="2" type="ORF">JI62_10660</name>
</gene>
<organism evidence="2 3">
    <name type="scientific">Halomonas campaniensis</name>
    <dbReference type="NCBI Taxonomy" id="213554"/>
    <lineage>
        <taxon>Bacteria</taxon>
        <taxon>Pseudomonadati</taxon>
        <taxon>Pseudomonadota</taxon>
        <taxon>Gammaproteobacteria</taxon>
        <taxon>Oceanospirillales</taxon>
        <taxon>Halomonadaceae</taxon>
        <taxon>Halomonas</taxon>
    </lineage>
</organism>
<sequence length="200" mass="21863">MQLYLNTSSPYARVVRVCLYEKQLIERTELCWCDPWAADSELVQITPLSRIPTLVTDAGDVITESLLIAHYLDAVGEGPSLIPSTILAETLALAGLGQGLMDAAFNVVIGRKHGGNEVDTTLLGQRRLKAIERTLITLNAHPSVLAGSAQRTLGAITVAVALAYISFRLPAFDWQNRYPTLHAWQAKVVEGESFALTEFE</sequence>
<reference evidence="2 3" key="1">
    <citation type="submission" date="2014-08" db="EMBL/GenBank/DDBJ databases">
        <title>Draft genome sequence of a novel L-asparaginase producing marine bacterium, Halomonas campaniensis.</title>
        <authorList>
            <person name="Sundarakrishnan B."/>
            <person name="Moushumi Priya A."/>
            <person name="Raman G."/>
            <person name="Sakthivel N."/>
            <person name="Park S."/>
            <person name="Jayachandran S."/>
        </authorList>
    </citation>
    <scope>NUCLEOTIDE SEQUENCE [LARGE SCALE GENOMIC DNA]</scope>
    <source>
        <strain evidence="2 3">SK03</strain>
    </source>
</reference>
<dbReference type="SUPFAM" id="SSF52833">
    <property type="entry name" value="Thioredoxin-like"/>
    <property type="match status" value="1"/>
</dbReference>
<dbReference type="AlphaFoldDB" id="A0A246RZX8"/>
<name>A0A246RZX8_9GAMM</name>
<evidence type="ECO:0000313" key="3">
    <source>
        <dbReference type="Proteomes" id="UP000197334"/>
    </source>
</evidence>
<dbReference type="EMBL" id="JPUA01000028">
    <property type="protein sequence ID" value="OWV29708.1"/>
    <property type="molecule type" value="Genomic_DNA"/>
</dbReference>
<dbReference type="Pfam" id="PF13409">
    <property type="entry name" value="GST_N_2"/>
    <property type="match status" value="1"/>
</dbReference>
<dbReference type="Gene3D" id="1.20.1050.10">
    <property type="match status" value="1"/>
</dbReference>
<dbReference type="OrthoDB" id="8634103at2"/>
<dbReference type="PROSITE" id="PS50404">
    <property type="entry name" value="GST_NTER"/>
    <property type="match status" value="1"/>
</dbReference>
<dbReference type="InterPro" id="IPR036249">
    <property type="entry name" value="Thioredoxin-like_sf"/>
</dbReference>
<evidence type="ECO:0000313" key="2">
    <source>
        <dbReference type="EMBL" id="OWV29708.1"/>
    </source>
</evidence>
<evidence type="ECO:0000259" key="1">
    <source>
        <dbReference type="PROSITE" id="PS50404"/>
    </source>
</evidence>
<comment type="caution">
    <text evidence="2">The sequence shown here is derived from an EMBL/GenBank/DDBJ whole genome shotgun (WGS) entry which is preliminary data.</text>
</comment>
<accession>A0A246RZX8</accession>
<protein>
    <recommendedName>
        <fullName evidence="1">GST N-terminal domain-containing protein</fullName>
    </recommendedName>
</protein>